<feature type="region of interest" description="Disordered" evidence="1">
    <location>
        <begin position="170"/>
        <end position="212"/>
    </location>
</feature>
<feature type="region of interest" description="Disordered" evidence="1">
    <location>
        <begin position="56"/>
        <end position="96"/>
    </location>
</feature>
<evidence type="ECO:0000313" key="3">
    <source>
        <dbReference type="Proteomes" id="UP000593566"/>
    </source>
</evidence>
<feature type="compositionally biased region" description="Basic residues" evidence="1">
    <location>
        <begin position="189"/>
        <end position="209"/>
    </location>
</feature>
<reference evidence="2 3" key="1">
    <citation type="journal article" date="2020" name="Genomics">
        <title>Complete, high-quality genomes from long-read metagenomic sequencing of two wolf lichen thalli reveals enigmatic genome architecture.</title>
        <authorList>
            <person name="McKenzie S.K."/>
            <person name="Walston R.F."/>
            <person name="Allen J.L."/>
        </authorList>
    </citation>
    <scope>NUCLEOTIDE SEQUENCE [LARGE SCALE GENOMIC DNA]</scope>
    <source>
        <strain evidence="2">WasteWater1</strain>
    </source>
</reference>
<proteinExistence type="predicted"/>
<accession>A0A8H6CA14</accession>
<dbReference type="GeneID" id="59331954"/>
<comment type="caution">
    <text evidence="2">The sequence shown here is derived from an EMBL/GenBank/DDBJ whole genome shotgun (WGS) entry which is preliminary data.</text>
</comment>
<dbReference type="EMBL" id="JACCJB010000018">
    <property type="protein sequence ID" value="KAF6219718.1"/>
    <property type="molecule type" value="Genomic_DNA"/>
</dbReference>
<dbReference type="AlphaFoldDB" id="A0A8H6CA14"/>
<name>A0A8H6CA14_9LECA</name>
<organism evidence="2 3">
    <name type="scientific">Letharia lupina</name>
    <dbReference type="NCBI Taxonomy" id="560253"/>
    <lineage>
        <taxon>Eukaryota</taxon>
        <taxon>Fungi</taxon>
        <taxon>Dikarya</taxon>
        <taxon>Ascomycota</taxon>
        <taxon>Pezizomycotina</taxon>
        <taxon>Lecanoromycetes</taxon>
        <taxon>OSLEUM clade</taxon>
        <taxon>Lecanoromycetidae</taxon>
        <taxon>Lecanorales</taxon>
        <taxon>Lecanorineae</taxon>
        <taxon>Parmeliaceae</taxon>
        <taxon>Letharia</taxon>
    </lineage>
</organism>
<sequence length="439" mass="49306">MFKPLLNLKGSSRRRQVAMARAEARQPIFNPYTPCTCDLAISYGGTTLSPEMLRTVRSKTSKRRKSPDRPTSYLGLRGKKREESKADTRRENAWRQRKEARRFRDLEARAGAMKAVNPARNPFAQCCCCDMLSDSEDEAVREEARAMCHTRFDGSTTFHLPNCLTGRSNYTGPANPTPANPSLHPTSTLKKKKRRQYTRRQPKPAKRHREIPEPNATLEALKAVFNPYVECSCDLHDTEECPFRPLSLVVPDDGTTSNHLGTCAKMVIVPQPSHKMHASPAKRKPTSISKERKKKKERRKRGTDVATGETIQFEDYGLRLSTSHWRAYGPEEEESRFGEIGPIGTILAGATRTGKKDADHTRGRKRSFWSQRCPYVAAILGVTRMIMRQTRCAGIGACVEEPGIQATICLTFQSMRLEYTSLLEVMARLGIISDSSSAG</sequence>
<evidence type="ECO:0000313" key="2">
    <source>
        <dbReference type="EMBL" id="KAF6219718.1"/>
    </source>
</evidence>
<evidence type="ECO:0000256" key="1">
    <source>
        <dbReference type="SAM" id="MobiDB-lite"/>
    </source>
</evidence>
<keyword evidence="3" id="KW-1185">Reference proteome</keyword>
<dbReference type="RefSeq" id="XP_037149153.1">
    <property type="nucleotide sequence ID" value="XM_037294465.1"/>
</dbReference>
<feature type="region of interest" description="Disordered" evidence="1">
    <location>
        <begin position="272"/>
        <end position="306"/>
    </location>
</feature>
<feature type="compositionally biased region" description="Basic residues" evidence="1">
    <location>
        <begin position="274"/>
        <end position="301"/>
    </location>
</feature>
<protein>
    <submittedName>
        <fullName evidence="2">Uncharacterized protein</fullName>
    </submittedName>
</protein>
<feature type="compositionally biased region" description="Basic and acidic residues" evidence="1">
    <location>
        <begin position="80"/>
        <end position="96"/>
    </location>
</feature>
<feature type="compositionally biased region" description="Basic residues" evidence="1">
    <location>
        <begin position="56"/>
        <end position="66"/>
    </location>
</feature>
<dbReference type="Proteomes" id="UP000593566">
    <property type="component" value="Unassembled WGS sequence"/>
</dbReference>
<gene>
    <name evidence="2" type="ORF">HO133_003543</name>
</gene>